<dbReference type="SUPFAM" id="SSF55831">
    <property type="entry name" value="Thymidylate synthase/dCMP hydroxymethylase"/>
    <property type="match status" value="1"/>
</dbReference>
<dbReference type="PANTHER" id="PTHR11548:SF2">
    <property type="entry name" value="THYMIDYLATE SYNTHASE"/>
    <property type="match status" value="1"/>
</dbReference>
<dbReference type="Pfam" id="PF00303">
    <property type="entry name" value="Thymidylat_synt"/>
    <property type="match status" value="1"/>
</dbReference>
<evidence type="ECO:0000256" key="2">
    <source>
        <dbReference type="ARBA" id="ARBA00022603"/>
    </source>
</evidence>
<dbReference type="PANTHER" id="PTHR11548">
    <property type="entry name" value="THYMIDYLATE SYNTHASE 1"/>
    <property type="match status" value="1"/>
</dbReference>
<dbReference type="HAMAP" id="MF_00008">
    <property type="entry name" value="Thymidy_synth_bact"/>
    <property type="match status" value="1"/>
</dbReference>
<dbReference type="EMBL" id="MN740883">
    <property type="protein sequence ID" value="QHU16469.1"/>
    <property type="molecule type" value="Genomic_DNA"/>
</dbReference>
<dbReference type="GO" id="GO:0005739">
    <property type="term" value="C:mitochondrion"/>
    <property type="evidence" value="ECO:0007669"/>
    <property type="project" value="TreeGrafter"/>
</dbReference>
<dbReference type="InterPro" id="IPR020940">
    <property type="entry name" value="Thymidylate_synthase_AS"/>
</dbReference>
<keyword evidence="3" id="KW-0808">Transferase</keyword>
<accession>A0A6C0KFQ2</accession>
<dbReference type="GO" id="GO:0004799">
    <property type="term" value="F:thymidylate synthase activity"/>
    <property type="evidence" value="ECO:0007669"/>
    <property type="project" value="UniProtKB-EC"/>
</dbReference>
<dbReference type="PROSITE" id="PS00091">
    <property type="entry name" value="THYMIDYLATE_SYNTHASE"/>
    <property type="match status" value="1"/>
</dbReference>
<name>A0A6C0KFQ2_9ZZZZ</name>
<organism evidence="6">
    <name type="scientific">viral metagenome</name>
    <dbReference type="NCBI Taxonomy" id="1070528"/>
    <lineage>
        <taxon>unclassified sequences</taxon>
        <taxon>metagenomes</taxon>
        <taxon>organismal metagenomes</taxon>
    </lineage>
</organism>
<dbReference type="GO" id="GO:0006231">
    <property type="term" value="P:dTMP biosynthetic process"/>
    <property type="evidence" value="ECO:0007669"/>
    <property type="project" value="InterPro"/>
</dbReference>
<dbReference type="FunFam" id="3.30.572.10:FF:000013">
    <property type="entry name" value="Thymidylate synthase"/>
    <property type="match status" value="1"/>
</dbReference>
<keyword evidence="4" id="KW-0545">Nucleotide biosynthesis</keyword>
<dbReference type="GO" id="GO:0032259">
    <property type="term" value="P:methylation"/>
    <property type="evidence" value="ECO:0007669"/>
    <property type="project" value="UniProtKB-KW"/>
</dbReference>
<dbReference type="NCBIfam" id="TIGR03284">
    <property type="entry name" value="thym_sym"/>
    <property type="match status" value="1"/>
</dbReference>
<dbReference type="InterPro" id="IPR023451">
    <property type="entry name" value="Thymidate_synth/dCMP_Mease_dom"/>
</dbReference>
<dbReference type="InterPro" id="IPR000398">
    <property type="entry name" value="Thymidylate_synthase"/>
</dbReference>
<protein>
    <recommendedName>
        <fullName evidence="1">thymidylate synthase</fullName>
        <ecNumber evidence="1">2.1.1.45</ecNumber>
    </recommendedName>
</protein>
<evidence type="ECO:0000256" key="1">
    <source>
        <dbReference type="ARBA" id="ARBA00011947"/>
    </source>
</evidence>
<dbReference type="InterPro" id="IPR036926">
    <property type="entry name" value="Thymidate_synth/dCMP_Mease_sf"/>
</dbReference>
<evidence type="ECO:0000259" key="5">
    <source>
        <dbReference type="Pfam" id="PF00303"/>
    </source>
</evidence>
<evidence type="ECO:0000256" key="4">
    <source>
        <dbReference type="ARBA" id="ARBA00022727"/>
    </source>
</evidence>
<feature type="domain" description="Thymidylate synthase/dCMP hydroxymethylase" evidence="5">
    <location>
        <begin position="21"/>
        <end position="304"/>
    </location>
</feature>
<evidence type="ECO:0000256" key="3">
    <source>
        <dbReference type="ARBA" id="ARBA00022679"/>
    </source>
</evidence>
<dbReference type="EC" id="2.1.1.45" evidence="1"/>
<sequence length="305" mass="35952">MLKNLINSYYDDNKNNKYEMQYLDLIRDIIQEGSLEEGRNGITYTVIGASMYFDLKNNTIPLLTTKKVAWKTCLKELLWFVKGQTDNTILMEQKCNIWKGNASREFLDSRNLQHLKENDLGPVYGHQWRFFNAKYTDCHTDYSGQGFDQLQYIINNLKDPKERTSRRLVLSAWNPYQINEMALPPCHILVQFNVTKGNRLSASMYQRSGDIGLGVPFNIASYSFLTYLIAKHCDLEVESFNYHIGNAHIYDDHVDVLKKQIERIPYEFPKLNILRKRENINDYVLEDFEIIDYKFHPTIKMNMRI</sequence>
<dbReference type="GO" id="GO:0005829">
    <property type="term" value="C:cytosol"/>
    <property type="evidence" value="ECO:0007669"/>
    <property type="project" value="TreeGrafter"/>
</dbReference>
<dbReference type="AlphaFoldDB" id="A0A6C0KFQ2"/>
<dbReference type="Gene3D" id="3.30.572.10">
    <property type="entry name" value="Thymidylate synthase/dCMP hydroxymethylase domain"/>
    <property type="match status" value="1"/>
</dbReference>
<evidence type="ECO:0000313" key="6">
    <source>
        <dbReference type="EMBL" id="QHU16469.1"/>
    </source>
</evidence>
<reference evidence="6" key="1">
    <citation type="journal article" date="2020" name="Nature">
        <title>Giant virus diversity and host interactions through global metagenomics.</title>
        <authorList>
            <person name="Schulz F."/>
            <person name="Roux S."/>
            <person name="Paez-Espino D."/>
            <person name="Jungbluth S."/>
            <person name="Walsh D.A."/>
            <person name="Denef V.J."/>
            <person name="McMahon K.D."/>
            <person name="Konstantinidis K.T."/>
            <person name="Eloe-Fadrosh E.A."/>
            <person name="Kyrpides N.C."/>
            <person name="Woyke T."/>
        </authorList>
    </citation>
    <scope>NUCLEOTIDE SEQUENCE</scope>
    <source>
        <strain evidence="6">GVMAG-S-3300011013-78</strain>
    </source>
</reference>
<dbReference type="InterPro" id="IPR045097">
    <property type="entry name" value="Thymidate_synth/dCMP_Mease"/>
</dbReference>
<dbReference type="PRINTS" id="PR00108">
    <property type="entry name" value="THYMDSNTHASE"/>
</dbReference>
<keyword evidence="2" id="KW-0489">Methyltransferase</keyword>
<proteinExistence type="inferred from homology"/>
<dbReference type="CDD" id="cd00351">
    <property type="entry name" value="TS_Pyrimidine_HMase"/>
    <property type="match status" value="1"/>
</dbReference>